<comment type="caution">
    <text evidence="1">The sequence shown here is derived from an EMBL/GenBank/DDBJ whole genome shotgun (WGS) entry which is preliminary data.</text>
</comment>
<organism evidence="1">
    <name type="scientific">marine sediment metagenome</name>
    <dbReference type="NCBI Taxonomy" id="412755"/>
    <lineage>
        <taxon>unclassified sequences</taxon>
        <taxon>metagenomes</taxon>
        <taxon>ecological metagenomes</taxon>
    </lineage>
</organism>
<evidence type="ECO:0000313" key="1">
    <source>
        <dbReference type="EMBL" id="GAI61659.1"/>
    </source>
</evidence>
<dbReference type="SUPFAM" id="SSF49899">
    <property type="entry name" value="Concanavalin A-like lectins/glucanases"/>
    <property type="match status" value="1"/>
</dbReference>
<protein>
    <recommendedName>
        <fullName evidence="2">LamG-like jellyroll fold domain-containing protein</fullName>
    </recommendedName>
</protein>
<sequence length="208" mass="22633">GGDNDGTLIGDQLRWTAGRSAGALSFPGEPIDARVEFPTTGMSATAGTVAMWGYLFDPQPKTDGRYFFGHTTHPQWANRVQIYMQEGSTPSTLLGIGLGNSHTRDTDIMELPLEEWLHVALTWDSGNYVVYVNGEEVSSGNYTGLSVIHPVANIGNDGRPESIDARSVLTQLLLSLFIPNQPPSRQGKSLDYEWVSILDVVVLKAPTN</sequence>
<proteinExistence type="predicted"/>
<accession>X1S1K1</accession>
<evidence type="ECO:0008006" key="2">
    <source>
        <dbReference type="Google" id="ProtNLM"/>
    </source>
</evidence>
<reference evidence="1" key="1">
    <citation type="journal article" date="2014" name="Front. Microbiol.">
        <title>High frequency of phylogenetically diverse reductive dehalogenase-homologous genes in deep subseafloor sedimentary metagenomes.</title>
        <authorList>
            <person name="Kawai M."/>
            <person name="Futagami T."/>
            <person name="Toyoda A."/>
            <person name="Takaki Y."/>
            <person name="Nishi S."/>
            <person name="Hori S."/>
            <person name="Arai W."/>
            <person name="Tsubouchi T."/>
            <person name="Morono Y."/>
            <person name="Uchiyama I."/>
            <person name="Ito T."/>
            <person name="Fujiyama A."/>
            <person name="Inagaki F."/>
            <person name="Takami H."/>
        </authorList>
    </citation>
    <scope>NUCLEOTIDE SEQUENCE</scope>
    <source>
        <strain evidence="1">Expedition CK06-06</strain>
    </source>
</reference>
<dbReference type="AlphaFoldDB" id="X1S1K1"/>
<dbReference type="Gene3D" id="2.60.120.200">
    <property type="match status" value="1"/>
</dbReference>
<dbReference type="InterPro" id="IPR013320">
    <property type="entry name" value="ConA-like_dom_sf"/>
</dbReference>
<feature type="non-terminal residue" evidence="1">
    <location>
        <position position="1"/>
    </location>
</feature>
<name>X1S1K1_9ZZZZ</name>
<dbReference type="EMBL" id="BARW01001611">
    <property type="protein sequence ID" value="GAI61659.1"/>
    <property type="molecule type" value="Genomic_DNA"/>
</dbReference>
<gene>
    <name evidence="1" type="ORF">S12H4_05007</name>
</gene>
<dbReference type="Pfam" id="PF13385">
    <property type="entry name" value="Laminin_G_3"/>
    <property type="match status" value="1"/>
</dbReference>